<dbReference type="Proteomes" id="UP000265828">
    <property type="component" value="Unassembled WGS sequence"/>
</dbReference>
<accession>A0A395X564</accession>
<evidence type="ECO:0000313" key="6">
    <source>
        <dbReference type="Proteomes" id="UP000284267"/>
    </source>
</evidence>
<dbReference type="RefSeq" id="WP_015541718.1">
    <property type="nucleotide sequence ID" value="NZ_CABJDZ010000010.1"/>
</dbReference>
<dbReference type="EMBL" id="QSUZ01000020">
    <property type="protein sequence ID" value="RGN86036.1"/>
    <property type="molecule type" value="Genomic_DNA"/>
</dbReference>
<reference evidence="4 5" key="1">
    <citation type="submission" date="2018-08" db="EMBL/GenBank/DDBJ databases">
        <title>A genome reference for cultivated species of the human gut microbiota.</title>
        <authorList>
            <person name="Zou Y."/>
            <person name="Xue W."/>
            <person name="Luo G."/>
        </authorList>
    </citation>
    <scope>NUCLEOTIDE SEQUENCE [LARGE SCALE GENOMIC DNA]</scope>
    <source>
        <strain evidence="2 5">AF14-23</strain>
        <strain evidence="3 6">AF39-4</strain>
        <strain evidence="1 4">OM03-6</strain>
    </source>
</reference>
<dbReference type="EMBL" id="QRZI01000014">
    <property type="protein sequence ID" value="RGV60995.1"/>
    <property type="molecule type" value="Genomic_DNA"/>
</dbReference>
<evidence type="ECO:0008006" key="7">
    <source>
        <dbReference type="Google" id="ProtNLM"/>
    </source>
</evidence>
<dbReference type="EMBL" id="QROE01000010">
    <property type="protein sequence ID" value="RHK92435.1"/>
    <property type="molecule type" value="Genomic_DNA"/>
</dbReference>
<name>A0A395X564_9FIRM</name>
<comment type="caution">
    <text evidence="2">The sequence shown here is derived from an EMBL/GenBank/DDBJ whole genome shotgun (WGS) entry which is preliminary data.</text>
</comment>
<evidence type="ECO:0000313" key="2">
    <source>
        <dbReference type="EMBL" id="RGV60995.1"/>
    </source>
</evidence>
<evidence type="ECO:0000313" key="1">
    <source>
        <dbReference type="EMBL" id="RGN86036.1"/>
    </source>
</evidence>
<evidence type="ECO:0000313" key="5">
    <source>
        <dbReference type="Proteomes" id="UP000265828"/>
    </source>
</evidence>
<evidence type="ECO:0000313" key="3">
    <source>
        <dbReference type="EMBL" id="RHK92435.1"/>
    </source>
</evidence>
<organism evidence="2 5">
    <name type="scientific">Blautia obeum</name>
    <dbReference type="NCBI Taxonomy" id="40520"/>
    <lineage>
        <taxon>Bacteria</taxon>
        <taxon>Bacillati</taxon>
        <taxon>Bacillota</taxon>
        <taxon>Clostridia</taxon>
        <taxon>Lachnospirales</taxon>
        <taxon>Lachnospiraceae</taxon>
        <taxon>Blautia</taxon>
    </lineage>
</organism>
<dbReference type="Proteomes" id="UP000284267">
    <property type="component" value="Unassembled WGS sequence"/>
</dbReference>
<dbReference type="Proteomes" id="UP000261105">
    <property type="component" value="Unassembled WGS sequence"/>
</dbReference>
<dbReference type="AlphaFoldDB" id="A0A395X564"/>
<proteinExistence type="predicted"/>
<evidence type="ECO:0000313" key="4">
    <source>
        <dbReference type="Proteomes" id="UP000261105"/>
    </source>
</evidence>
<gene>
    <name evidence="3" type="ORF">DW040_16605</name>
    <name evidence="2" type="ORF">DWW07_15870</name>
    <name evidence="1" type="ORF">DXB38_12960</name>
</gene>
<sequence length="574" mass="68440">MKYITQDWTSTKDGYLFFVQRLQEMLFHYSDDIVKAPVHNTQTLLEEYVDTEKDVVKGSIKQYQLDIIAKEIKSSLMTDVIVRELYKYEVIEEMAKFLDKDQRTAVHYIFNKIPKKKYYEICCKYLKENLSESNRKTEIEKGLRAWLAFLLWHGYSSEYIYRFLRNIFEESINDPEKKAQIFLNRFDFEIGKYKVYFVFYEKLKPYQKLLNERLHISFEDDGCFKQIKRKQKSFIGVMETKAYDNYSAMKRAYSALEIFLRYLEVFLNDNISVIGKNGLVIRQDTQEGIILPVKAFGYKSIKPEPRENFKTEIDTIVLGCQEKGKETYSQLNKIVDLHNAALNQQDLNDAFLNLWSALEVASVTDSSKSKIESVTDNIVSILQNDYFECIFSNILDDLKNNLGNRKVSLLLKDITEFDKEICKIAGFIFLEKYEKYREDYFANELKYYPNIRYKIYNLYEQRENREKLWHLSEKYCQRIEWHLYRLYRLRNAIVHAGESHKRIQMLGEHLHIYVDRVILELMVKLAKDKCLGTIQDVFTDTYLLLNKKKKNLKEPGNVDEQSIMLLLENFFIEE</sequence>
<protein>
    <recommendedName>
        <fullName evidence="7">Apea-like HEPN domain-containing protein</fullName>
    </recommendedName>
</protein>